<dbReference type="InterPro" id="IPR050517">
    <property type="entry name" value="DDR_Repair_Kinase"/>
</dbReference>
<protein>
    <submittedName>
        <fullName evidence="1">Uncharacterized protein</fullName>
    </submittedName>
</protein>
<dbReference type="InterPro" id="IPR036940">
    <property type="entry name" value="PI3/4_kinase_cat_sf"/>
</dbReference>
<dbReference type="SUPFAM" id="SSF56112">
    <property type="entry name" value="Protein kinase-like (PK-like)"/>
    <property type="match status" value="1"/>
</dbReference>
<evidence type="ECO:0000313" key="1">
    <source>
        <dbReference type="EMBL" id="KAF3542996.1"/>
    </source>
</evidence>
<name>A0ABQ7BU55_BRACR</name>
<dbReference type="PANTHER" id="PTHR11139">
    <property type="entry name" value="ATAXIA TELANGIECTASIA MUTATED ATM -RELATED"/>
    <property type="match status" value="1"/>
</dbReference>
<reference evidence="1 2" key="1">
    <citation type="journal article" date="2020" name="BMC Genomics">
        <title>Intraspecific diversification of the crop wild relative Brassica cretica Lam. using demographic model selection.</title>
        <authorList>
            <person name="Kioukis A."/>
            <person name="Michalopoulou V.A."/>
            <person name="Briers L."/>
            <person name="Pirintsos S."/>
            <person name="Studholme D.J."/>
            <person name="Pavlidis P."/>
            <person name="Sarris P.F."/>
        </authorList>
    </citation>
    <scope>NUCLEOTIDE SEQUENCE [LARGE SCALE GENOMIC DNA]</scope>
    <source>
        <strain evidence="2">cv. PFS-1207/04</strain>
    </source>
</reference>
<dbReference type="EMBL" id="QGKV02000832">
    <property type="protein sequence ID" value="KAF3542996.1"/>
    <property type="molecule type" value="Genomic_DNA"/>
</dbReference>
<dbReference type="Proteomes" id="UP000266723">
    <property type="component" value="Unassembled WGS sequence"/>
</dbReference>
<evidence type="ECO:0000313" key="2">
    <source>
        <dbReference type="Proteomes" id="UP000266723"/>
    </source>
</evidence>
<organism evidence="1 2">
    <name type="scientific">Brassica cretica</name>
    <name type="common">Mustard</name>
    <dbReference type="NCBI Taxonomy" id="69181"/>
    <lineage>
        <taxon>Eukaryota</taxon>
        <taxon>Viridiplantae</taxon>
        <taxon>Streptophyta</taxon>
        <taxon>Embryophyta</taxon>
        <taxon>Tracheophyta</taxon>
        <taxon>Spermatophyta</taxon>
        <taxon>Magnoliopsida</taxon>
        <taxon>eudicotyledons</taxon>
        <taxon>Gunneridae</taxon>
        <taxon>Pentapetalae</taxon>
        <taxon>rosids</taxon>
        <taxon>malvids</taxon>
        <taxon>Brassicales</taxon>
        <taxon>Brassicaceae</taxon>
        <taxon>Brassiceae</taxon>
        <taxon>Brassica</taxon>
    </lineage>
</organism>
<proteinExistence type="predicted"/>
<comment type="caution">
    <text evidence="1">The sequence shown here is derived from an EMBL/GenBank/DDBJ whole genome shotgun (WGS) entry which is preliminary data.</text>
</comment>
<sequence length="121" mass="12976">MLVKAMEVSGIEGNFRSICENVMQVLRTNKDSVIAMTEAFVHIFAGGGRFCGVVRCGVVINMYVGVGVLVGILGVRKVLTYSVTYLGEVLGDVPSETWRLKPRLRGSLAQVNSNTGQGPGE</sequence>
<dbReference type="InterPro" id="IPR011009">
    <property type="entry name" value="Kinase-like_dom_sf"/>
</dbReference>
<gene>
    <name evidence="1" type="ORF">DY000_02010298</name>
</gene>
<dbReference type="Gene3D" id="1.10.1070.11">
    <property type="entry name" value="Phosphatidylinositol 3-/4-kinase, catalytic domain"/>
    <property type="match status" value="1"/>
</dbReference>
<dbReference type="PANTHER" id="PTHR11139:SF9">
    <property type="entry name" value="SERINE_THREONINE-PROTEIN KINASE MTOR"/>
    <property type="match status" value="1"/>
</dbReference>
<accession>A0ABQ7BU55</accession>
<keyword evidence="2" id="KW-1185">Reference proteome</keyword>